<protein>
    <submittedName>
        <fullName evidence="2">GntR family transcriptional regulator</fullName>
    </submittedName>
</protein>
<reference evidence="3" key="1">
    <citation type="submission" date="2016-10" db="EMBL/GenBank/DDBJ databases">
        <authorList>
            <person name="Varghese N."/>
            <person name="Submissions S."/>
        </authorList>
    </citation>
    <scope>NUCLEOTIDE SEQUENCE [LARGE SCALE GENOMIC DNA]</scope>
    <source>
        <strain evidence="3">CGMCC 4.5579</strain>
    </source>
</reference>
<dbReference type="InterPro" id="IPR011663">
    <property type="entry name" value="UTRA"/>
</dbReference>
<organism evidence="2 3">
    <name type="scientific">Amycolatopsis arida</name>
    <dbReference type="NCBI Taxonomy" id="587909"/>
    <lineage>
        <taxon>Bacteria</taxon>
        <taxon>Bacillati</taxon>
        <taxon>Actinomycetota</taxon>
        <taxon>Actinomycetes</taxon>
        <taxon>Pseudonocardiales</taxon>
        <taxon>Pseudonocardiaceae</taxon>
        <taxon>Amycolatopsis</taxon>
    </lineage>
</organism>
<evidence type="ECO:0000259" key="1">
    <source>
        <dbReference type="Pfam" id="PF07702"/>
    </source>
</evidence>
<dbReference type="GO" id="GO:0003677">
    <property type="term" value="F:DNA binding"/>
    <property type="evidence" value="ECO:0007669"/>
    <property type="project" value="InterPro"/>
</dbReference>
<accession>A0A1I6AT19</accession>
<keyword evidence="3" id="KW-1185">Reference proteome</keyword>
<feature type="domain" description="UbiC transcription regulator-associated" evidence="1">
    <location>
        <begin position="1"/>
        <end position="46"/>
    </location>
</feature>
<proteinExistence type="predicted"/>
<sequence length="54" mass="6054">MPTPDDVTTLQLRPGVPVITVTRVAYGDDGRPLEMNDMTLPADRYELSYEWAAD</sequence>
<dbReference type="SUPFAM" id="SSF64288">
    <property type="entry name" value="Chorismate lyase-like"/>
    <property type="match status" value="1"/>
</dbReference>
<dbReference type="Pfam" id="PF07702">
    <property type="entry name" value="UTRA"/>
    <property type="match status" value="1"/>
</dbReference>
<name>A0A1I6AT19_9PSEU</name>
<gene>
    <name evidence="2" type="ORF">SAMN05421810_11481</name>
</gene>
<dbReference type="GO" id="GO:0006355">
    <property type="term" value="P:regulation of DNA-templated transcription"/>
    <property type="evidence" value="ECO:0007669"/>
    <property type="project" value="InterPro"/>
</dbReference>
<evidence type="ECO:0000313" key="2">
    <source>
        <dbReference type="EMBL" id="SFQ71802.1"/>
    </source>
</evidence>
<dbReference type="AlphaFoldDB" id="A0A1I6AT19"/>
<evidence type="ECO:0000313" key="3">
    <source>
        <dbReference type="Proteomes" id="UP000198727"/>
    </source>
</evidence>
<dbReference type="InterPro" id="IPR028978">
    <property type="entry name" value="Chorismate_lyase_/UTRA_dom_sf"/>
</dbReference>
<dbReference type="Gene3D" id="3.40.1410.10">
    <property type="entry name" value="Chorismate lyase-like"/>
    <property type="match status" value="1"/>
</dbReference>
<dbReference type="EMBL" id="FOWW01000014">
    <property type="protein sequence ID" value="SFQ71802.1"/>
    <property type="molecule type" value="Genomic_DNA"/>
</dbReference>
<dbReference type="Proteomes" id="UP000198727">
    <property type="component" value="Unassembled WGS sequence"/>
</dbReference>
<dbReference type="STRING" id="587909.SAMN05421810_11481"/>